<proteinExistence type="predicted"/>
<accession>I1I5Q7</accession>
<dbReference type="CDD" id="cd10017">
    <property type="entry name" value="B3_DNA"/>
    <property type="match status" value="1"/>
</dbReference>
<feature type="region of interest" description="Disordered" evidence="6">
    <location>
        <begin position="240"/>
        <end position="267"/>
    </location>
</feature>
<feature type="domain" description="TF-B3" evidence="7">
    <location>
        <begin position="32"/>
        <end position="143"/>
    </location>
</feature>
<keyword evidence="10" id="KW-1185">Reference proteome</keyword>
<dbReference type="GO" id="GO:0003700">
    <property type="term" value="F:DNA-binding transcription factor activity"/>
    <property type="evidence" value="ECO:0007669"/>
    <property type="project" value="InterPro"/>
</dbReference>
<evidence type="ECO:0000256" key="4">
    <source>
        <dbReference type="ARBA" id="ARBA00023163"/>
    </source>
</evidence>
<dbReference type="HOGENOM" id="CLU_038898_3_3_1"/>
<dbReference type="InterPro" id="IPR015300">
    <property type="entry name" value="DNA-bd_pseudobarrel_sf"/>
</dbReference>
<dbReference type="InterPro" id="IPR003340">
    <property type="entry name" value="B3_DNA-bd"/>
</dbReference>
<comment type="subcellular location">
    <subcellularLocation>
        <location evidence="1">Nucleus</location>
    </subcellularLocation>
</comment>
<dbReference type="PROSITE" id="PS50863">
    <property type="entry name" value="B3"/>
    <property type="match status" value="1"/>
</dbReference>
<dbReference type="GO" id="GO:0005634">
    <property type="term" value="C:nucleus"/>
    <property type="evidence" value="ECO:0007669"/>
    <property type="project" value="UniProtKB-SubCell"/>
</dbReference>
<dbReference type="AlphaFoldDB" id="I1I5Q7"/>
<dbReference type="STRING" id="15368.I1I5Q7"/>
<dbReference type="PANTHER" id="PTHR31140">
    <property type="entry name" value="B3 DOMAIN-CONTAINING TRANSCRIPTION FACTOR ABI3"/>
    <property type="match status" value="1"/>
</dbReference>
<dbReference type="Gramene" id="KQJ97599">
    <property type="protein sequence ID" value="KQJ97599"/>
    <property type="gene ID" value="BRADI_3g32140v3"/>
</dbReference>
<dbReference type="KEGG" id="bdi:100830833"/>
<dbReference type="Pfam" id="PF02362">
    <property type="entry name" value="B3"/>
    <property type="match status" value="1"/>
</dbReference>
<evidence type="ECO:0000313" key="10">
    <source>
        <dbReference type="Proteomes" id="UP000008810"/>
    </source>
</evidence>
<evidence type="ECO:0000259" key="7">
    <source>
        <dbReference type="PROSITE" id="PS50863"/>
    </source>
</evidence>
<evidence type="ECO:0000313" key="9">
    <source>
        <dbReference type="EnsemblPlants" id="KQJ97599"/>
    </source>
</evidence>
<keyword evidence="2" id="KW-0805">Transcription regulation</keyword>
<dbReference type="FunCoup" id="I1I5Q7">
    <property type="interactions" value="37"/>
</dbReference>
<sequence length="267" mass="29172">MEFLPAAAPAEDSEERQSRAASAAEMEKEHMFEKVVTPSDVGKLNRLVIPKQHAERYFPLDFDKGNGGIILSFEERGGKAWRFRYSYWNSSQSYVMTKGWSRFVKDKRLLAGDAVLFARGVAHDSERGGHGHRRFFIDFRRRLRPVAAFPPAPAPPLPSVPLCRAWPWDGVSGGDRRRVLFLRQQVPTAAAAVLKSSSVVPAAAGALLEPASRQKRVRLFGVNLDCPACPPAAAASTLLQQKQLPSPSSSSSSSTAGKEACSLDLGL</sequence>
<dbReference type="PANTHER" id="PTHR31140:SF8">
    <property type="entry name" value="B3 DOMAIN-CONTAINING PROTEIN OS10G0537100-RELATED"/>
    <property type="match status" value="1"/>
</dbReference>
<dbReference type="SMART" id="SM01019">
    <property type="entry name" value="B3"/>
    <property type="match status" value="1"/>
</dbReference>
<gene>
    <name evidence="9" type="primary">LOC100830833</name>
    <name evidence="8" type="ORF">BRADI_3g32140v3</name>
</gene>
<organism evidence="9">
    <name type="scientific">Brachypodium distachyon</name>
    <name type="common">Purple false brome</name>
    <name type="synonym">Trachynia distachya</name>
    <dbReference type="NCBI Taxonomy" id="15368"/>
    <lineage>
        <taxon>Eukaryota</taxon>
        <taxon>Viridiplantae</taxon>
        <taxon>Streptophyta</taxon>
        <taxon>Embryophyta</taxon>
        <taxon>Tracheophyta</taxon>
        <taxon>Spermatophyta</taxon>
        <taxon>Magnoliopsida</taxon>
        <taxon>Liliopsida</taxon>
        <taxon>Poales</taxon>
        <taxon>Poaceae</taxon>
        <taxon>BOP clade</taxon>
        <taxon>Pooideae</taxon>
        <taxon>Stipodae</taxon>
        <taxon>Brachypodieae</taxon>
        <taxon>Brachypodium</taxon>
    </lineage>
</organism>
<evidence type="ECO:0000256" key="2">
    <source>
        <dbReference type="ARBA" id="ARBA00023015"/>
    </source>
</evidence>
<reference evidence="8 9" key="1">
    <citation type="journal article" date="2010" name="Nature">
        <title>Genome sequencing and analysis of the model grass Brachypodium distachyon.</title>
        <authorList>
            <consortium name="International Brachypodium Initiative"/>
        </authorList>
    </citation>
    <scope>NUCLEOTIDE SEQUENCE [LARGE SCALE GENOMIC DNA]</scope>
    <source>
        <strain evidence="8 9">Bd21</strain>
    </source>
</reference>
<dbReference type="RefSeq" id="XP_014756192.1">
    <property type="nucleotide sequence ID" value="XM_014900706.2"/>
</dbReference>
<keyword evidence="4" id="KW-0804">Transcription</keyword>
<dbReference type="Proteomes" id="UP000008810">
    <property type="component" value="Chromosome 3"/>
</dbReference>
<evidence type="ECO:0000313" key="8">
    <source>
        <dbReference type="EMBL" id="KQJ97599.1"/>
    </source>
</evidence>
<keyword evidence="3" id="KW-0238">DNA-binding</keyword>
<evidence type="ECO:0000256" key="1">
    <source>
        <dbReference type="ARBA" id="ARBA00004123"/>
    </source>
</evidence>
<feature type="region of interest" description="Disordered" evidence="6">
    <location>
        <begin position="1"/>
        <end position="24"/>
    </location>
</feature>
<dbReference type="InterPro" id="IPR044800">
    <property type="entry name" value="LEC2-like"/>
</dbReference>
<evidence type="ECO:0000256" key="3">
    <source>
        <dbReference type="ARBA" id="ARBA00023125"/>
    </source>
</evidence>
<reference evidence="8" key="2">
    <citation type="submission" date="2017-06" db="EMBL/GenBank/DDBJ databases">
        <title>WGS assembly of Brachypodium distachyon.</title>
        <authorList>
            <consortium name="The International Brachypodium Initiative"/>
            <person name="Lucas S."/>
            <person name="Harmon-Smith M."/>
            <person name="Lail K."/>
            <person name="Tice H."/>
            <person name="Grimwood J."/>
            <person name="Bruce D."/>
            <person name="Barry K."/>
            <person name="Shu S."/>
            <person name="Lindquist E."/>
            <person name="Wang M."/>
            <person name="Pitluck S."/>
            <person name="Vogel J.P."/>
            <person name="Garvin D.F."/>
            <person name="Mockler T.C."/>
            <person name="Schmutz J."/>
            <person name="Rokhsar D."/>
            <person name="Bevan M.W."/>
        </authorList>
    </citation>
    <scope>NUCLEOTIDE SEQUENCE</scope>
    <source>
        <strain evidence="8">Bd21</strain>
    </source>
</reference>
<feature type="compositionally biased region" description="Low complexity" evidence="6">
    <location>
        <begin position="245"/>
        <end position="254"/>
    </location>
</feature>
<dbReference type="OrthoDB" id="685232at2759"/>
<name>I1I5Q7_BRADI</name>
<reference evidence="9" key="3">
    <citation type="submission" date="2018-08" db="UniProtKB">
        <authorList>
            <consortium name="EnsemblPlants"/>
        </authorList>
    </citation>
    <scope>IDENTIFICATION</scope>
    <source>
        <strain evidence="9">cv. Bd21</strain>
    </source>
</reference>
<dbReference type="GeneID" id="100830833"/>
<dbReference type="eggNOG" id="ENOG502R5M5">
    <property type="taxonomic scope" value="Eukaryota"/>
</dbReference>
<dbReference type="SUPFAM" id="SSF101936">
    <property type="entry name" value="DNA-binding pseudobarrel domain"/>
    <property type="match status" value="1"/>
</dbReference>
<protein>
    <recommendedName>
        <fullName evidence="7">TF-B3 domain-containing protein</fullName>
    </recommendedName>
</protein>
<evidence type="ECO:0000256" key="5">
    <source>
        <dbReference type="ARBA" id="ARBA00023242"/>
    </source>
</evidence>
<keyword evidence="5" id="KW-0539">Nucleus</keyword>
<dbReference type="EnsemblPlants" id="KQJ97599">
    <property type="protein sequence ID" value="KQJ97599"/>
    <property type="gene ID" value="BRADI_3g32140v3"/>
</dbReference>
<dbReference type="OMA" id="WVEKEHM"/>
<dbReference type="Gene3D" id="2.40.330.10">
    <property type="entry name" value="DNA-binding pseudobarrel domain"/>
    <property type="match status" value="1"/>
</dbReference>
<dbReference type="EMBL" id="CM000882">
    <property type="protein sequence ID" value="KQJ97599.1"/>
    <property type="molecule type" value="Genomic_DNA"/>
</dbReference>
<evidence type="ECO:0000256" key="6">
    <source>
        <dbReference type="SAM" id="MobiDB-lite"/>
    </source>
</evidence>
<dbReference type="GO" id="GO:0003677">
    <property type="term" value="F:DNA binding"/>
    <property type="evidence" value="ECO:0007669"/>
    <property type="project" value="UniProtKB-KW"/>
</dbReference>